<dbReference type="RefSeq" id="WP_220649115.1">
    <property type="nucleotide sequence ID" value="NZ_CP080647.1"/>
</dbReference>
<keyword evidence="2" id="KW-0472">Membrane</keyword>
<dbReference type="EMBL" id="CP080647">
    <property type="protein sequence ID" value="QYX80390.1"/>
    <property type="molecule type" value="Genomic_DNA"/>
</dbReference>
<feature type="compositionally biased region" description="Pro residues" evidence="1">
    <location>
        <begin position="143"/>
        <end position="160"/>
    </location>
</feature>
<accession>A0ABX8XX45</accession>
<evidence type="ECO:0000313" key="3">
    <source>
        <dbReference type="EMBL" id="QYX80390.1"/>
    </source>
</evidence>
<protein>
    <submittedName>
        <fullName evidence="3">Uncharacterized protein</fullName>
    </submittedName>
</protein>
<keyword evidence="2" id="KW-0812">Transmembrane</keyword>
<reference evidence="3 4" key="1">
    <citation type="submission" date="2021-08" db="EMBL/GenBank/DDBJ databases">
        <authorList>
            <person name="Ping M."/>
        </authorList>
    </citation>
    <scope>NUCLEOTIDE SEQUENCE [LARGE SCALE GENOMIC DNA]</scope>
    <source>
        <strain evidence="3 4">MG28</strain>
    </source>
</reference>
<keyword evidence="2" id="KW-1133">Transmembrane helix</keyword>
<evidence type="ECO:0000256" key="1">
    <source>
        <dbReference type="SAM" id="MobiDB-lite"/>
    </source>
</evidence>
<feature type="region of interest" description="Disordered" evidence="1">
    <location>
        <begin position="140"/>
        <end position="161"/>
    </location>
</feature>
<feature type="transmembrane region" description="Helical" evidence="2">
    <location>
        <begin position="167"/>
        <end position="196"/>
    </location>
</feature>
<name>A0ABX8XX45_9ACTN</name>
<gene>
    <name evidence="3" type="ORF">K1J60_31195</name>
</gene>
<organism evidence="3 4">
    <name type="scientific">Streptomyces akebiae</name>
    <dbReference type="NCBI Taxonomy" id="2865673"/>
    <lineage>
        <taxon>Bacteria</taxon>
        <taxon>Bacillati</taxon>
        <taxon>Actinomycetota</taxon>
        <taxon>Actinomycetes</taxon>
        <taxon>Kitasatosporales</taxon>
        <taxon>Streptomycetaceae</taxon>
        <taxon>Streptomyces</taxon>
    </lineage>
</organism>
<keyword evidence="4" id="KW-1185">Reference proteome</keyword>
<dbReference type="Proteomes" id="UP000827138">
    <property type="component" value="Chromosome"/>
</dbReference>
<evidence type="ECO:0000256" key="2">
    <source>
        <dbReference type="SAM" id="Phobius"/>
    </source>
</evidence>
<proteinExistence type="predicted"/>
<feature type="transmembrane region" description="Helical" evidence="2">
    <location>
        <begin position="208"/>
        <end position="230"/>
    </location>
</feature>
<evidence type="ECO:0000313" key="4">
    <source>
        <dbReference type="Proteomes" id="UP000827138"/>
    </source>
</evidence>
<sequence>MDAYEELLSLARNTASILVEKGIRPRPYTADDGTTVEGWRVEQLPGHERSEYRGSDNWEEFRSANELILATDGRFFTYTEIWNSHSVLSGSPVDEHTRELRHQSSAHLVSLGPGKPFAAASTMLERLPWTAVSYAPPQIRPVSPAPPAPRRGTVPPPVRPPARSGDLVGAVLGFGGGFLLGCAVGCVSALVLGVALSLGGLDGDTVGVTTFSAAMFCVATGTAIGTVQGWRKET</sequence>